<protein>
    <submittedName>
        <fullName evidence="2">Uncharacterized protein</fullName>
    </submittedName>
</protein>
<proteinExistence type="predicted"/>
<sequence>MTALIPAKGQAQGYTGGYQTPPDFQSKKQGGIKRSRKMQKCTTFHKCSQIKWKQTKMFYQSNRSVSVQDMTSVRIFAHFCRHFHRKMETEN</sequence>
<gene>
    <name evidence="2" type="ORF">Y1Q_0014386</name>
</gene>
<evidence type="ECO:0000313" key="2">
    <source>
        <dbReference type="EMBL" id="KYO46775.1"/>
    </source>
</evidence>
<dbReference type="EMBL" id="AKHW03000487">
    <property type="protein sequence ID" value="KYO46775.1"/>
    <property type="molecule type" value="Genomic_DNA"/>
</dbReference>
<keyword evidence="3" id="KW-1185">Reference proteome</keyword>
<dbReference type="AlphaFoldDB" id="A0A151PDC1"/>
<reference evidence="2 3" key="1">
    <citation type="journal article" date="2012" name="Genome Biol.">
        <title>Sequencing three crocodilian genomes to illuminate the evolution of archosaurs and amniotes.</title>
        <authorList>
            <person name="St John J.A."/>
            <person name="Braun E.L."/>
            <person name="Isberg S.R."/>
            <person name="Miles L.G."/>
            <person name="Chong A.Y."/>
            <person name="Gongora J."/>
            <person name="Dalzell P."/>
            <person name="Moran C."/>
            <person name="Bed'hom B."/>
            <person name="Abzhanov A."/>
            <person name="Burgess S.C."/>
            <person name="Cooksey A.M."/>
            <person name="Castoe T.A."/>
            <person name="Crawford N.G."/>
            <person name="Densmore L.D."/>
            <person name="Drew J.C."/>
            <person name="Edwards S.V."/>
            <person name="Faircloth B.C."/>
            <person name="Fujita M.K."/>
            <person name="Greenwold M.J."/>
            <person name="Hoffmann F.G."/>
            <person name="Howard J.M."/>
            <person name="Iguchi T."/>
            <person name="Janes D.E."/>
            <person name="Khan S.Y."/>
            <person name="Kohno S."/>
            <person name="de Koning A.J."/>
            <person name="Lance S.L."/>
            <person name="McCarthy F.M."/>
            <person name="McCormack J.E."/>
            <person name="Merchant M.E."/>
            <person name="Peterson D.G."/>
            <person name="Pollock D.D."/>
            <person name="Pourmand N."/>
            <person name="Raney B.J."/>
            <person name="Roessler K.A."/>
            <person name="Sanford J.R."/>
            <person name="Sawyer R.H."/>
            <person name="Schmidt C.J."/>
            <person name="Triplett E.W."/>
            <person name="Tuberville T.D."/>
            <person name="Venegas-Anaya M."/>
            <person name="Howard J.T."/>
            <person name="Jarvis E.D."/>
            <person name="Guillette L.J.Jr."/>
            <person name="Glenn T.C."/>
            <person name="Green R.E."/>
            <person name="Ray D.A."/>
        </authorList>
    </citation>
    <scope>NUCLEOTIDE SEQUENCE [LARGE SCALE GENOMIC DNA]</scope>
    <source>
        <strain evidence="2">KSC_2009_1</strain>
    </source>
</reference>
<organism evidence="2 3">
    <name type="scientific">Alligator mississippiensis</name>
    <name type="common">American alligator</name>
    <dbReference type="NCBI Taxonomy" id="8496"/>
    <lineage>
        <taxon>Eukaryota</taxon>
        <taxon>Metazoa</taxon>
        <taxon>Chordata</taxon>
        <taxon>Craniata</taxon>
        <taxon>Vertebrata</taxon>
        <taxon>Euteleostomi</taxon>
        <taxon>Archelosauria</taxon>
        <taxon>Archosauria</taxon>
        <taxon>Crocodylia</taxon>
        <taxon>Alligatoridae</taxon>
        <taxon>Alligatorinae</taxon>
        <taxon>Alligator</taxon>
    </lineage>
</organism>
<feature type="compositionally biased region" description="Low complexity" evidence="1">
    <location>
        <begin position="9"/>
        <end position="20"/>
    </location>
</feature>
<feature type="region of interest" description="Disordered" evidence="1">
    <location>
        <begin position="1"/>
        <end position="35"/>
    </location>
</feature>
<name>A0A151PDC1_ALLMI</name>
<comment type="caution">
    <text evidence="2">The sequence shown here is derived from an EMBL/GenBank/DDBJ whole genome shotgun (WGS) entry which is preliminary data.</text>
</comment>
<dbReference type="Proteomes" id="UP000050525">
    <property type="component" value="Unassembled WGS sequence"/>
</dbReference>
<evidence type="ECO:0000256" key="1">
    <source>
        <dbReference type="SAM" id="MobiDB-lite"/>
    </source>
</evidence>
<evidence type="ECO:0000313" key="3">
    <source>
        <dbReference type="Proteomes" id="UP000050525"/>
    </source>
</evidence>
<accession>A0A151PDC1</accession>